<dbReference type="EMBL" id="JASCZI010000135">
    <property type="protein sequence ID" value="MED6109220.1"/>
    <property type="molecule type" value="Genomic_DNA"/>
</dbReference>
<gene>
    <name evidence="3" type="ORF">PIB30_031425</name>
</gene>
<keyword evidence="4" id="KW-1185">Reference proteome</keyword>
<evidence type="ECO:0000313" key="4">
    <source>
        <dbReference type="Proteomes" id="UP001341840"/>
    </source>
</evidence>
<evidence type="ECO:0000313" key="3">
    <source>
        <dbReference type="EMBL" id="MED6109220.1"/>
    </source>
</evidence>
<dbReference type="PROSITE" id="PS51257">
    <property type="entry name" value="PROKAR_LIPOPROTEIN"/>
    <property type="match status" value="1"/>
</dbReference>
<sequence length="230" mass="26111">MSKRNTTTTTSSSSTSQACAACKHQRRKCGPNCILAPYFPHDRQKQFLNAHKLFGVGRMTDLIKPLNPSDRNIAMETIIYQAEMRAYDPVGGCFRLIQHLQSQIEYYQAELQLVLHHLALLKTQAQAQQQSLDCEGIQEDQYYEATNMDSNNSSSITQEVDLNAWMMQNLQTPGLLSPLTLNNENENVRVLDDNNGYIYDPKPMVDLDFKETNPDHQTLVEGMHSGMKLV</sequence>
<dbReference type="Proteomes" id="UP001341840">
    <property type="component" value="Unassembled WGS sequence"/>
</dbReference>
<dbReference type="PROSITE" id="PS50891">
    <property type="entry name" value="LOB"/>
    <property type="match status" value="1"/>
</dbReference>
<proteinExistence type="inferred from homology"/>
<protein>
    <recommendedName>
        <fullName evidence="2">LOB domain-containing protein</fullName>
    </recommendedName>
</protein>
<accession>A0ABU6QC94</accession>
<dbReference type="Pfam" id="PF03195">
    <property type="entry name" value="LOB"/>
    <property type="match status" value="1"/>
</dbReference>
<comment type="similarity">
    <text evidence="1">Belongs to the LOB domain-containing protein family.</text>
</comment>
<comment type="caution">
    <text evidence="3">The sequence shown here is derived from an EMBL/GenBank/DDBJ whole genome shotgun (WGS) entry which is preliminary data.</text>
</comment>
<reference evidence="3 4" key="1">
    <citation type="journal article" date="2023" name="Plants (Basel)">
        <title>Bridging the Gap: Combining Genomics and Transcriptomics Approaches to Understand Stylosanthes scabra, an Orphan Legume from the Brazilian Caatinga.</title>
        <authorList>
            <person name="Ferreira-Neto J.R.C."/>
            <person name="da Silva M.D."/>
            <person name="Binneck E."/>
            <person name="de Melo N.F."/>
            <person name="da Silva R.H."/>
            <person name="de Melo A.L.T.M."/>
            <person name="Pandolfi V."/>
            <person name="Bustamante F.O."/>
            <person name="Brasileiro-Vidal A.C."/>
            <person name="Benko-Iseppon A.M."/>
        </authorList>
    </citation>
    <scope>NUCLEOTIDE SEQUENCE [LARGE SCALE GENOMIC DNA]</scope>
    <source>
        <tissue evidence="3">Leaves</tissue>
    </source>
</reference>
<dbReference type="InterPro" id="IPR004883">
    <property type="entry name" value="LOB"/>
</dbReference>
<dbReference type="PANTHER" id="PTHR31301">
    <property type="entry name" value="LOB DOMAIN-CONTAINING PROTEIN 4-RELATED"/>
    <property type="match status" value="1"/>
</dbReference>
<evidence type="ECO:0000259" key="2">
    <source>
        <dbReference type="PROSITE" id="PS50891"/>
    </source>
</evidence>
<name>A0ABU6QC94_9FABA</name>
<dbReference type="PANTHER" id="PTHR31301:SF105">
    <property type="entry name" value="LOB DOMAIN PROTEIN"/>
    <property type="match status" value="1"/>
</dbReference>
<feature type="domain" description="LOB" evidence="2">
    <location>
        <begin position="17"/>
        <end position="118"/>
    </location>
</feature>
<evidence type="ECO:0000256" key="1">
    <source>
        <dbReference type="ARBA" id="ARBA00005474"/>
    </source>
</evidence>
<organism evidence="3 4">
    <name type="scientific">Stylosanthes scabra</name>
    <dbReference type="NCBI Taxonomy" id="79078"/>
    <lineage>
        <taxon>Eukaryota</taxon>
        <taxon>Viridiplantae</taxon>
        <taxon>Streptophyta</taxon>
        <taxon>Embryophyta</taxon>
        <taxon>Tracheophyta</taxon>
        <taxon>Spermatophyta</taxon>
        <taxon>Magnoliopsida</taxon>
        <taxon>eudicotyledons</taxon>
        <taxon>Gunneridae</taxon>
        <taxon>Pentapetalae</taxon>
        <taxon>rosids</taxon>
        <taxon>fabids</taxon>
        <taxon>Fabales</taxon>
        <taxon>Fabaceae</taxon>
        <taxon>Papilionoideae</taxon>
        <taxon>50 kb inversion clade</taxon>
        <taxon>dalbergioids sensu lato</taxon>
        <taxon>Dalbergieae</taxon>
        <taxon>Pterocarpus clade</taxon>
        <taxon>Stylosanthes</taxon>
    </lineage>
</organism>